<evidence type="ECO:0000313" key="3">
    <source>
        <dbReference type="Proteomes" id="UP000199001"/>
    </source>
</evidence>
<organism evidence="2 3">
    <name type="scientific">Micromonospora citrea</name>
    <dbReference type="NCBI Taxonomy" id="47855"/>
    <lineage>
        <taxon>Bacteria</taxon>
        <taxon>Bacillati</taxon>
        <taxon>Actinomycetota</taxon>
        <taxon>Actinomycetes</taxon>
        <taxon>Micromonosporales</taxon>
        <taxon>Micromonosporaceae</taxon>
        <taxon>Micromonospora</taxon>
    </lineage>
</organism>
<protein>
    <submittedName>
        <fullName evidence="2">Pentapeptide repeat-containing protein</fullName>
    </submittedName>
</protein>
<name>A0A1C6VT20_9ACTN</name>
<dbReference type="InterPro" id="IPR001646">
    <property type="entry name" value="5peptide_repeat"/>
</dbReference>
<keyword evidence="1" id="KW-0472">Membrane</keyword>
<evidence type="ECO:0000313" key="2">
    <source>
        <dbReference type="EMBL" id="SCL69499.1"/>
    </source>
</evidence>
<dbReference type="EMBL" id="FMHZ01000002">
    <property type="protein sequence ID" value="SCL69499.1"/>
    <property type="molecule type" value="Genomic_DNA"/>
</dbReference>
<evidence type="ECO:0000256" key="1">
    <source>
        <dbReference type="SAM" id="Phobius"/>
    </source>
</evidence>
<reference evidence="3" key="1">
    <citation type="submission" date="2016-06" db="EMBL/GenBank/DDBJ databases">
        <authorList>
            <person name="Varghese N."/>
            <person name="Submissions Spin"/>
        </authorList>
    </citation>
    <scope>NUCLEOTIDE SEQUENCE [LARGE SCALE GENOMIC DNA]</scope>
    <source>
        <strain evidence="3">DSM 43903</strain>
    </source>
</reference>
<accession>A0A1C6VT20</accession>
<keyword evidence="3" id="KW-1185">Reference proteome</keyword>
<dbReference type="AlphaFoldDB" id="A0A1C6VT20"/>
<dbReference type="Proteomes" id="UP000199001">
    <property type="component" value="Unassembled WGS sequence"/>
</dbReference>
<proteinExistence type="predicted"/>
<feature type="transmembrane region" description="Helical" evidence="1">
    <location>
        <begin position="20"/>
        <end position="42"/>
    </location>
</feature>
<feature type="transmembrane region" description="Helical" evidence="1">
    <location>
        <begin position="62"/>
        <end position="82"/>
    </location>
</feature>
<gene>
    <name evidence="2" type="ORF">GA0070606_5101</name>
</gene>
<sequence>MLWPVPRTPTGEKPLRVMPWWLVLVGLLAAGLLGWLVLDWLLGEADRAAQPDTRATLRIDAIRTGLTVVAGTGGGLALLLAARRQWISERAQRHQEAVAAQEQAHRDRAQAHVEAVAEAGQRHQDRQAEAAEHDAAERRLTELYTRAVELLGNDKAAVRLGGLHALERLGQDNPAQRPTIVAVLCAYLRMPPADADAGEAEVRRTAQRMLTRHLRADDDAFWPGVTLDLTGAHLDGFDAAGCTLVDADLTGAVCAGTTSLAGATVRGRLSLGATFADLICDDLRGDAEIVLDDARIAGRLSFDRAEIGGGLSCRHATVARAYFRGTTVGRTASFDGTRFTRSATFREAVFLSGLSMDHAAVGGYAGFRQARFADLALFRWTEFGGQTWFERARFDGAANFGRARFHDLATFDGATFARPPLVDQARAAAAGPHVWPEGTTVARLDDDWLLLTDP</sequence>
<keyword evidence="1" id="KW-0812">Transmembrane</keyword>
<dbReference type="Gene3D" id="2.160.20.80">
    <property type="entry name" value="E3 ubiquitin-protein ligase SopA"/>
    <property type="match status" value="1"/>
</dbReference>
<keyword evidence="1" id="KW-1133">Transmembrane helix</keyword>
<dbReference type="Pfam" id="PF13576">
    <property type="entry name" value="Pentapeptide_3"/>
    <property type="match status" value="1"/>
</dbReference>
<dbReference type="STRING" id="47855.GA0070606_5101"/>